<dbReference type="AlphaFoldDB" id="A0AAP7CCW1"/>
<dbReference type="Pfam" id="PF12028">
    <property type="entry name" value="DUF3515"/>
    <property type="match status" value="2"/>
</dbReference>
<accession>A0AAP7CCW1</accession>
<evidence type="ECO:0000256" key="1">
    <source>
        <dbReference type="SAM" id="Phobius"/>
    </source>
</evidence>
<feature type="transmembrane region" description="Helical" evidence="1">
    <location>
        <begin position="15"/>
        <end position="37"/>
    </location>
</feature>
<keyword evidence="1" id="KW-1133">Transmembrane helix</keyword>
<keyword evidence="1" id="KW-0812">Transmembrane</keyword>
<protein>
    <submittedName>
        <fullName evidence="2">DUF3515 domain-containing protein</fullName>
    </submittedName>
</protein>
<name>A0AAP7CCW1_9CORY</name>
<dbReference type="InterPro" id="IPR021903">
    <property type="entry name" value="DUF3515"/>
</dbReference>
<reference evidence="2 3" key="1">
    <citation type="submission" date="2020-03" db="EMBL/GenBank/DDBJ databases">
        <title>Draft genome sequences of bacterial isolates from the female urobiome.</title>
        <authorList>
            <person name="Miller-Ensminger T."/>
            <person name="Wolfe A.J."/>
            <person name="Putonti C."/>
        </authorList>
    </citation>
    <scope>NUCLEOTIDE SEQUENCE [LARGE SCALE GENOMIC DNA]</scope>
    <source>
        <strain evidence="2 3">UMB8490</strain>
    </source>
</reference>
<organism evidence="2 3">
    <name type="scientific">Corynebacterium coyleae</name>
    <dbReference type="NCBI Taxonomy" id="53374"/>
    <lineage>
        <taxon>Bacteria</taxon>
        <taxon>Bacillati</taxon>
        <taxon>Actinomycetota</taxon>
        <taxon>Actinomycetes</taxon>
        <taxon>Mycobacteriales</taxon>
        <taxon>Corynebacteriaceae</taxon>
        <taxon>Corynebacterium</taxon>
    </lineage>
</organism>
<dbReference type="Proteomes" id="UP000591626">
    <property type="component" value="Unassembled WGS sequence"/>
</dbReference>
<evidence type="ECO:0000313" key="3">
    <source>
        <dbReference type="Proteomes" id="UP000591626"/>
    </source>
</evidence>
<dbReference type="RefSeq" id="WP_167616475.1">
    <property type="nucleotide sequence ID" value="NZ_JAAUVV010000009.1"/>
</dbReference>
<evidence type="ECO:0000313" key="2">
    <source>
        <dbReference type="EMBL" id="NJJ03918.1"/>
    </source>
</evidence>
<sequence>MATTAHEPQVNRTTILVSLGLAVFLVLGAVIGARVFFQRVALQPVAMADLPAPMADSPECASLIDGLPDRYAGLPRAELAEPAPQGAAAWRKSTDDRVTLRCGVDMPAQYTDYAVTETLGNATWMRIDDITPQSNLATWYTVDRSPVIAVTGDAQVLHDSKKSIGRLGADGLPSKDQPHNPAPLSMLESADASKCDALLQAAPDAIAEGYTRTEPASENTVAWRAEGRDPIVLRCGVAPSPNYAPGAQLAQVNDIPWFEDVLLANGTTASTWYALGRDSGIAVSLPQAESNEAITNLTELIAEHTAAP</sequence>
<proteinExistence type="predicted"/>
<comment type="caution">
    <text evidence="2">The sequence shown here is derived from an EMBL/GenBank/DDBJ whole genome shotgun (WGS) entry which is preliminary data.</text>
</comment>
<dbReference type="EMBL" id="JAAUVV010000009">
    <property type="protein sequence ID" value="NJJ03918.1"/>
    <property type="molecule type" value="Genomic_DNA"/>
</dbReference>
<keyword evidence="1" id="KW-0472">Membrane</keyword>
<gene>
    <name evidence="2" type="ORF">HC138_06085</name>
</gene>